<dbReference type="InterPro" id="IPR036291">
    <property type="entry name" value="NAD(P)-bd_dom_sf"/>
</dbReference>
<evidence type="ECO:0000259" key="3">
    <source>
        <dbReference type="Pfam" id="PF01408"/>
    </source>
</evidence>
<dbReference type="InterPro" id="IPR000683">
    <property type="entry name" value="Gfo/Idh/MocA-like_OxRdtase_N"/>
</dbReference>
<dbReference type="InterPro" id="IPR050984">
    <property type="entry name" value="Gfo/Idh/MocA_domain"/>
</dbReference>
<dbReference type="PANTHER" id="PTHR22604">
    <property type="entry name" value="OXIDOREDUCTASES"/>
    <property type="match status" value="1"/>
</dbReference>
<evidence type="ECO:0000259" key="4">
    <source>
        <dbReference type="Pfam" id="PF22725"/>
    </source>
</evidence>
<dbReference type="Gene3D" id="3.30.360.10">
    <property type="entry name" value="Dihydrodipicolinate Reductase, domain 2"/>
    <property type="match status" value="1"/>
</dbReference>
<keyword evidence="6" id="KW-1185">Reference proteome</keyword>
<reference evidence="5" key="1">
    <citation type="submission" date="2020-11" db="EMBL/GenBank/DDBJ databases">
        <title>Nocardioides sp. nov., isolated from Soil of Cynanchum wilfordii Hemsley rhizosphere.</title>
        <authorList>
            <person name="Lee J.-S."/>
            <person name="Suh M.K."/>
            <person name="Kim J.-S."/>
        </authorList>
    </citation>
    <scope>NUCLEOTIDE SEQUENCE</scope>
    <source>
        <strain evidence="5">KCTC 19275</strain>
    </source>
</reference>
<dbReference type="Pfam" id="PF01408">
    <property type="entry name" value="GFO_IDH_MocA"/>
    <property type="match status" value="1"/>
</dbReference>
<dbReference type="SUPFAM" id="SSF51735">
    <property type="entry name" value="NAD(P)-binding Rossmann-fold domains"/>
    <property type="match status" value="1"/>
</dbReference>
<comment type="caution">
    <text evidence="5">The sequence shown here is derived from an EMBL/GenBank/DDBJ whole genome shotgun (WGS) entry which is preliminary data.</text>
</comment>
<dbReference type="GO" id="GO:0016491">
    <property type="term" value="F:oxidoreductase activity"/>
    <property type="evidence" value="ECO:0007669"/>
    <property type="project" value="UniProtKB-KW"/>
</dbReference>
<evidence type="ECO:0000256" key="2">
    <source>
        <dbReference type="ARBA" id="ARBA00023002"/>
    </source>
</evidence>
<evidence type="ECO:0000313" key="5">
    <source>
        <dbReference type="EMBL" id="MBF4765606.1"/>
    </source>
</evidence>
<protein>
    <submittedName>
        <fullName evidence="5">Gfo/Idh/MocA family oxidoreductase</fullName>
    </submittedName>
</protein>
<feature type="domain" description="Gfo/Idh/MocA-like oxidoreductase N-terminal" evidence="3">
    <location>
        <begin position="4"/>
        <end position="118"/>
    </location>
</feature>
<accession>A0A930VJA1</accession>
<organism evidence="5 6">
    <name type="scientific">Nocardioides islandensis</name>
    <dbReference type="NCBI Taxonomy" id="433663"/>
    <lineage>
        <taxon>Bacteria</taxon>
        <taxon>Bacillati</taxon>
        <taxon>Actinomycetota</taxon>
        <taxon>Actinomycetes</taxon>
        <taxon>Propionibacteriales</taxon>
        <taxon>Nocardioidaceae</taxon>
        <taxon>Nocardioides</taxon>
    </lineage>
</organism>
<sequence>MTTRWGILATGRIARSFADNLREVDGAVIAAVGSRSAESAGAFASEYGARAHASYESLVADPDVDVVYIATPHSMHLENARLAFAAGKHVLCEKPLTLNLAEAEAMVAAAREAGLFLMEAMWMACHPVVRAIVEGIGEGRYGEPRQVHADLGFVVPPGASARMVDPALGAGALLDMGIYPLTFAHLVLGEADELAATARVNEHGVDLDVAIAGRHGDAVSALTASMTAVSPRTATIATTTGRIDVPADFHHPAYATWTPTNGEPERIEGLGPLIGSGLGNEAAHVQECLHAGRLESPLVPLGRTLTLIRQMDEVRRQIGVSYASDS</sequence>
<dbReference type="Pfam" id="PF22725">
    <property type="entry name" value="GFO_IDH_MocA_C3"/>
    <property type="match status" value="1"/>
</dbReference>
<dbReference type="AlphaFoldDB" id="A0A930VJA1"/>
<dbReference type="SUPFAM" id="SSF55347">
    <property type="entry name" value="Glyceraldehyde-3-phosphate dehydrogenase-like, C-terminal domain"/>
    <property type="match status" value="1"/>
</dbReference>
<feature type="domain" description="GFO/IDH/MocA-like oxidoreductase" evidence="4">
    <location>
        <begin position="130"/>
        <end position="243"/>
    </location>
</feature>
<proteinExistence type="inferred from homology"/>
<evidence type="ECO:0000313" key="6">
    <source>
        <dbReference type="Proteomes" id="UP000640489"/>
    </source>
</evidence>
<name>A0A930VJA1_9ACTN</name>
<dbReference type="GO" id="GO:0000166">
    <property type="term" value="F:nucleotide binding"/>
    <property type="evidence" value="ECO:0007669"/>
    <property type="project" value="InterPro"/>
</dbReference>
<dbReference type="EMBL" id="JADKPN010000017">
    <property type="protein sequence ID" value="MBF4765606.1"/>
    <property type="molecule type" value="Genomic_DNA"/>
</dbReference>
<evidence type="ECO:0000256" key="1">
    <source>
        <dbReference type="ARBA" id="ARBA00010928"/>
    </source>
</evidence>
<dbReference type="Gene3D" id="3.40.50.720">
    <property type="entry name" value="NAD(P)-binding Rossmann-like Domain"/>
    <property type="match status" value="1"/>
</dbReference>
<keyword evidence="2" id="KW-0560">Oxidoreductase</keyword>
<gene>
    <name evidence="5" type="ORF">ISU07_20950</name>
</gene>
<dbReference type="InterPro" id="IPR055170">
    <property type="entry name" value="GFO_IDH_MocA-like_dom"/>
</dbReference>
<dbReference type="RefSeq" id="WP_194708789.1">
    <property type="nucleotide sequence ID" value="NZ_JADKPN010000017.1"/>
</dbReference>
<comment type="similarity">
    <text evidence="1">Belongs to the Gfo/Idh/MocA family.</text>
</comment>
<dbReference type="PANTHER" id="PTHR22604:SF105">
    <property type="entry name" value="TRANS-1,2-DIHYDROBENZENE-1,2-DIOL DEHYDROGENASE"/>
    <property type="match status" value="1"/>
</dbReference>
<dbReference type="Proteomes" id="UP000640489">
    <property type="component" value="Unassembled WGS sequence"/>
</dbReference>